<proteinExistence type="predicted"/>
<dbReference type="RefSeq" id="WP_104372449.1">
    <property type="nucleotide sequence ID" value="NZ_BFAV01000127.1"/>
</dbReference>
<evidence type="ECO:0000313" key="2">
    <source>
        <dbReference type="Proteomes" id="UP000239549"/>
    </source>
</evidence>
<accession>A0A2L2XD54</accession>
<organism evidence="1 2">
    <name type="scientific">Desulfocucumis palustris</name>
    <dbReference type="NCBI Taxonomy" id="1898651"/>
    <lineage>
        <taxon>Bacteria</taxon>
        <taxon>Bacillati</taxon>
        <taxon>Bacillota</taxon>
        <taxon>Clostridia</taxon>
        <taxon>Eubacteriales</taxon>
        <taxon>Desulfocucumaceae</taxon>
        <taxon>Desulfocucumis</taxon>
    </lineage>
</organism>
<protein>
    <submittedName>
        <fullName evidence="1">Uncharacterized protein</fullName>
    </submittedName>
</protein>
<dbReference type="AlphaFoldDB" id="A0A2L2XD54"/>
<evidence type="ECO:0000313" key="1">
    <source>
        <dbReference type="EMBL" id="GBF34155.1"/>
    </source>
</evidence>
<keyword evidence="2" id="KW-1185">Reference proteome</keyword>
<dbReference type="OrthoDB" id="2022131at2"/>
<name>A0A2L2XD54_9FIRM</name>
<comment type="caution">
    <text evidence="1">The sequence shown here is derived from an EMBL/GenBank/DDBJ whole genome shotgun (WGS) entry which is preliminary data.</text>
</comment>
<sequence length="284" mass="29922">MADQPIHAPKDFSQDLHLLGIEPATPELFNPLFERLINNDVFLRAFAETLAKDIFASGFVVAGMVATKNGSTPTQLDVTSGVAYLQQVSGGLARFEADANFFVVAQSSATYYLDIQPDGTYHWGTAHSAQANYLPVATVTTDGAGAIATVTDTRTIKDPNVAARVDEVAADLNTHLAEKAAQAVLGHVQVNGTTITADENGVIGVASDIAKFKSGSGTFTDNDTSQTFVDAFCTVNSLVVVTITSGTAPQGIWKVTSANGSFTITSTVAESADITFDYYIVKVV</sequence>
<dbReference type="Proteomes" id="UP000239549">
    <property type="component" value="Unassembled WGS sequence"/>
</dbReference>
<reference evidence="2" key="1">
    <citation type="submission" date="2018-02" db="EMBL/GenBank/DDBJ databases">
        <title>Genome sequence of Desulfocucumis palustris strain NAW-5.</title>
        <authorList>
            <person name="Watanabe M."/>
            <person name="Kojima H."/>
            <person name="Fukui M."/>
        </authorList>
    </citation>
    <scope>NUCLEOTIDE SEQUENCE [LARGE SCALE GENOMIC DNA]</scope>
    <source>
        <strain evidence="2">NAW-5</strain>
    </source>
</reference>
<gene>
    <name evidence="1" type="ORF">DCCM_3267</name>
</gene>
<dbReference type="EMBL" id="BFAV01000127">
    <property type="protein sequence ID" value="GBF34155.1"/>
    <property type="molecule type" value="Genomic_DNA"/>
</dbReference>